<dbReference type="Pfam" id="PF04402">
    <property type="entry name" value="SIMPL"/>
    <property type="match status" value="1"/>
</dbReference>
<evidence type="ECO:0008006" key="4">
    <source>
        <dbReference type="Google" id="ProtNLM"/>
    </source>
</evidence>
<accession>A0A397QCT8</accession>
<proteinExistence type="predicted"/>
<name>A0A397QCT8_9HYPH</name>
<dbReference type="PANTHER" id="PTHR34387:SF1">
    <property type="entry name" value="PERIPLASMIC IMMUNOGENIC PROTEIN"/>
    <property type="match status" value="1"/>
</dbReference>
<gene>
    <name evidence="2" type="ORF">BXY53_0990</name>
</gene>
<evidence type="ECO:0000313" key="3">
    <source>
        <dbReference type="Proteomes" id="UP000266273"/>
    </source>
</evidence>
<feature type="signal peptide" evidence="1">
    <location>
        <begin position="1"/>
        <end position="29"/>
    </location>
</feature>
<dbReference type="RefSeq" id="WP_119060753.1">
    <property type="nucleotide sequence ID" value="NZ_QXDF01000001.1"/>
</dbReference>
<dbReference type="InterPro" id="IPR007497">
    <property type="entry name" value="SIMPL/DUF541"/>
</dbReference>
<sequence length="244" mass="26021">MITRSSVVFAVVTLLAAVAAISESAPAVAQSVDPEQRTLSLSATGSVNVRPDTAHITVGVVSEAENARSAMDDNNAAMAKVIEALKEKDIASKDIQTTNFSVHPRYQHFDDGKPSVISGYRVVNSIRITVREIGRLGEVLDKVVSFGSNQIGGISFSVSEPEALMDKARVQAIETARERAELYAKAAGTSVGEVLKIEEVTMDGGPEPRFRAMAAKAEGDVPIEAGETEIKVRVRVVWALTDQG</sequence>
<comment type="caution">
    <text evidence="2">The sequence shown here is derived from an EMBL/GenBank/DDBJ whole genome shotgun (WGS) entry which is preliminary data.</text>
</comment>
<dbReference type="OrthoDB" id="9813144at2"/>
<organism evidence="2 3">
    <name type="scientific">Dichotomicrobium thermohalophilum</name>
    <dbReference type="NCBI Taxonomy" id="933063"/>
    <lineage>
        <taxon>Bacteria</taxon>
        <taxon>Pseudomonadati</taxon>
        <taxon>Pseudomonadota</taxon>
        <taxon>Alphaproteobacteria</taxon>
        <taxon>Hyphomicrobiales</taxon>
        <taxon>Hyphomicrobiaceae</taxon>
        <taxon>Dichotomicrobium</taxon>
    </lineage>
</organism>
<keyword evidence="3" id="KW-1185">Reference proteome</keyword>
<dbReference type="AlphaFoldDB" id="A0A397QCT8"/>
<dbReference type="PANTHER" id="PTHR34387">
    <property type="entry name" value="SLR1258 PROTEIN"/>
    <property type="match status" value="1"/>
</dbReference>
<dbReference type="EMBL" id="QXDF01000001">
    <property type="protein sequence ID" value="RIA55904.1"/>
    <property type="molecule type" value="Genomic_DNA"/>
</dbReference>
<feature type="chain" id="PRO_5017248953" description="26 kDa periplasmic immunogenic protein" evidence="1">
    <location>
        <begin position="30"/>
        <end position="244"/>
    </location>
</feature>
<dbReference type="Gene3D" id="3.30.70.2970">
    <property type="entry name" value="Protein of unknown function (DUF541), domain 2"/>
    <property type="match status" value="1"/>
</dbReference>
<evidence type="ECO:0000256" key="1">
    <source>
        <dbReference type="SAM" id="SignalP"/>
    </source>
</evidence>
<dbReference type="Proteomes" id="UP000266273">
    <property type="component" value="Unassembled WGS sequence"/>
</dbReference>
<reference evidence="2 3" key="1">
    <citation type="submission" date="2018-08" db="EMBL/GenBank/DDBJ databases">
        <title>Genomic Encyclopedia of Archaeal and Bacterial Type Strains, Phase II (KMG-II): from individual species to whole genera.</title>
        <authorList>
            <person name="Goeker M."/>
        </authorList>
    </citation>
    <scope>NUCLEOTIDE SEQUENCE [LARGE SCALE GENOMIC DNA]</scope>
    <source>
        <strain evidence="2 3">DSM 5002</strain>
    </source>
</reference>
<dbReference type="GO" id="GO:0006974">
    <property type="term" value="P:DNA damage response"/>
    <property type="evidence" value="ECO:0007669"/>
    <property type="project" value="TreeGrafter"/>
</dbReference>
<evidence type="ECO:0000313" key="2">
    <source>
        <dbReference type="EMBL" id="RIA55904.1"/>
    </source>
</evidence>
<dbReference type="Gene3D" id="3.30.110.170">
    <property type="entry name" value="Protein of unknown function (DUF541), domain 1"/>
    <property type="match status" value="1"/>
</dbReference>
<protein>
    <recommendedName>
        <fullName evidence="4">26 kDa periplasmic immunogenic protein</fullName>
    </recommendedName>
</protein>
<dbReference type="InterPro" id="IPR052022">
    <property type="entry name" value="26kDa_periplasmic_antigen"/>
</dbReference>
<keyword evidence="1" id="KW-0732">Signal</keyword>